<dbReference type="Proteomes" id="UP000249218">
    <property type="component" value="Unassembled WGS sequence"/>
</dbReference>
<accession>A0A2W1BKT2</accession>
<keyword evidence="3" id="KW-1185">Reference proteome</keyword>
<organism evidence="2 3">
    <name type="scientific">Helicoverpa armigera</name>
    <name type="common">Cotton bollworm</name>
    <name type="synonym">Heliothis armigera</name>
    <dbReference type="NCBI Taxonomy" id="29058"/>
    <lineage>
        <taxon>Eukaryota</taxon>
        <taxon>Metazoa</taxon>
        <taxon>Ecdysozoa</taxon>
        <taxon>Arthropoda</taxon>
        <taxon>Hexapoda</taxon>
        <taxon>Insecta</taxon>
        <taxon>Pterygota</taxon>
        <taxon>Neoptera</taxon>
        <taxon>Endopterygota</taxon>
        <taxon>Lepidoptera</taxon>
        <taxon>Glossata</taxon>
        <taxon>Ditrysia</taxon>
        <taxon>Noctuoidea</taxon>
        <taxon>Noctuidae</taxon>
        <taxon>Heliothinae</taxon>
        <taxon>Helicoverpa</taxon>
    </lineage>
</organism>
<name>A0A2W1BKT2_HELAM</name>
<protein>
    <submittedName>
        <fullName evidence="2">Uncharacterized protein</fullName>
    </submittedName>
</protein>
<feature type="region of interest" description="Disordered" evidence="1">
    <location>
        <begin position="321"/>
        <end position="348"/>
    </location>
</feature>
<evidence type="ECO:0000313" key="2">
    <source>
        <dbReference type="EMBL" id="PZC74244.1"/>
    </source>
</evidence>
<feature type="compositionally biased region" description="Basic residues" evidence="1">
    <location>
        <begin position="1"/>
        <end position="17"/>
    </location>
</feature>
<evidence type="ECO:0000256" key="1">
    <source>
        <dbReference type="SAM" id="MobiDB-lite"/>
    </source>
</evidence>
<sequence>MTHKQVKFGKDKRPRKVKPVEEDYEGGSSFRRAVLLSSDDVERMAVESSRARLINHLVSKSVDHSSREFASYYRGTTRYLEPPYSITSHTNGVFTPTVQKVIPAYPSLISAPRWYPYSKSTSAQNSDSDLNMDHKYTCRCEHCTSRGCPGSNYNKTYRRNKFKDNIMTFNDQYTMTRKVLDAGCGSALMPPAPAVVDAILPGVSSMVAIRDAASKVMVHQMCSPAYFPVPILKKGSCYHEYGSTKLKPKKSVTDLDDEIVRDIEPLPVLRVKSLVRKEDVGTDYDDEFHPRKNIYNEGISDVVAIKMPLSMEKVTSRPVFSRSSMSSDSDVDGYDQYAPRSDSRYHRHCTTSPARDYYMDEATEAPARLFMIPKSSTMSKPCRRCKQMRNIKLPKKVLQSEKVVDACTNKRSRNKMPCRRK</sequence>
<proteinExistence type="predicted"/>
<dbReference type="AlphaFoldDB" id="A0A2W1BKT2"/>
<evidence type="ECO:0000313" key="3">
    <source>
        <dbReference type="Proteomes" id="UP000249218"/>
    </source>
</evidence>
<gene>
    <name evidence="2" type="primary">HaOG208139</name>
    <name evidence="2" type="ORF">B5X24_HaOG208139</name>
</gene>
<dbReference type="OrthoDB" id="7354419at2759"/>
<reference evidence="2 3" key="1">
    <citation type="journal article" date="2017" name="BMC Biol.">
        <title>Genomic innovations, transcriptional plasticity and gene loss underlying the evolution and divergence of two highly polyphagous and invasive Helicoverpa pest species.</title>
        <authorList>
            <person name="Pearce S.L."/>
            <person name="Clarke D.F."/>
            <person name="East P.D."/>
            <person name="Elfekih S."/>
            <person name="Gordon K.H."/>
            <person name="Jermiin L.S."/>
            <person name="McGaughran A."/>
            <person name="Oakeshott J.G."/>
            <person name="Papanikolaou A."/>
            <person name="Perera O.P."/>
            <person name="Rane R.V."/>
            <person name="Richards S."/>
            <person name="Tay W.T."/>
            <person name="Walsh T.K."/>
            <person name="Anderson A."/>
            <person name="Anderson C.J."/>
            <person name="Asgari S."/>
            <person name="Board P.G."/>
            <person name="Bretschneider A."/>
            <person name="Campbell P.M."/>
            <person name="Chertemps T."/>
            <person name="Christeller J.T."/>
            <person name="Coppin C.W."/>
            <person name="Downes S.J."/>
            <person name="Duan G."/>
            <person name="Farnsworth C.A."/>
            <person name="Good R.T."/>
            <person name="Han L.B."/>
            <person name="Han Y.C."/>
            <person name="Hatje K."/>
            <person name="Horne I."/>
            <person name="Huang Y.P."/>
            <person name="Hughes D.S."/>
            <person name="Jacquin-Joly E."/>
            <person name="James W."/>
            <person name="Jhangiani S."/>
            <person name="Kollmar M."/>
            <person name="Kuwar S.S."/>
            <person name="Li S."/>
            <person name="Liu N.Y."/>
            <person name="Maibeche M.T."/>
            <person name="Miller J.R."/>
            <person name="Montagne N."/>
            <person name="Perry T."/>
            <person name="Qu J."/>
            <person name="Song S.V."/>
            <person name="Sutton G.G."/>
            <person name="Vogel H."/>
            <person name="Walenz B.P."/>
            <person name="Xu W."/>
            <person name="Zhang H.J."/>
            <person name="Zou Z."/>
            <person name="Batterham P."/>
            <person name="Edwards O.R."/>
            <person name="Feyereisen R."/>
            <person name="Gibbs R.A."/>
            <person name="Heckel D.G."/>
            <person name="McGrath A."/>
            <person name="Robin C."/>
            <person name="Scherer S.E."/>
            <person name="Worley K.C."/>
            <person name="Wu Y.D."/>
        </authorList>
    </citation>
    <scope>NUCLEOTIDE SEQUENCE [LARGE SCALE GENOMIC DNA]</scope>
    <source>
        <strain evidence="2">Harm_GR_Male_#8</strain>
        <tissue evidence="2">Whole organism</tissue>
    </source>
</reference>
<dbReference type="EMBL" id="KZ150059">
    <property type="protein sequence ID" value="PZC74244.1"/>
    <property type="molecule type" value="Genomic_DNA"/>
</dbReference>
<feature type="region of interest" description="Disordered" evidence="1">
    <location>
        <begin position="1"/>
        <end position="26"/>
    </location>
</feature>